<proteinExistence type="predicted"/>
<name>A0A0P0Z1J4_9HYPH</name>
<keyword evidence="1" id="KW-0732">Signal</keyword>
<accession>A0A0P0Z1J4</accession>
<organism evidence="2">
    <name type="scientific">Aureimonas frigidaquae</name>
    <dbReference type="NCBI Taxonomy" id="424757"/>
    <lineage>
        <taxon>Bacteria</taxon>
        <taxon>Pseudomonadati</taxon>
        <taxon>Pseudomonadota</taxon>
        <taxon>Alphaproteobacteria</taxon>
        <taxon>Hyphomicrobiales</taxon>
        <taxon>Aurantimonadaceae</taxon>
        <taxon>Aureimonas</taxon>
    </lineage>
</organism>
<dbReference type="RefSeq" id="WP_062227926.1">
    <property type="nucleotide sequence ID" value="NZ_BBWR01000010.1"/>
</dbReference>
<dbReference type="Pfam" id="PF06186">
    <property type="entry name" value="DUF992"/>
    <property type="match status" value="1"/>
</dbReference>
<protein>
    <recommendedName>
        <fullName evidence="3">DUF992 domain-containing protein</fullName>
    </recommendedName>
</protein>
<reference evidence="2" key="1">
    <citation type="journal article" date="2015" name="Proc. Natl. Acad. Sci. U.S.A.">
        <title>Bacterial clade with the ribosomal RNA operon on a small plasmid rather than the chromosome.</title>
        <authorList>
            <person name="Anda M."/>
            <person name="Ohtsubo Y."/>
            <person name="Okubo T."/>
            <person name="Sugawara M."/>
            <person name="Nagata Y."/>
            <person name="Tsuda M."/>
            <person name="Minamisawa K."/>
            <person name="Mitsui H."/>
        </authorList>
    </citation>
    <scope>NUCLEOTIDE SEQUENCE</scope>
    <source>
        <strain evidence="2">JCM 14755</strain>
    </source>
</reference>
<evidence type="ECO:0000313" key="2">
    <source>
        <dbReference type="EMBL" id="BAT27903.1"/>
    </source>
</evidence>
<sequence>MNVIPALALLVASVALTGAAKAEVGVNVGLLSCDLSQGIGLILEEKQEMTCTFTPSSGAAQTYTGVVHEYGLELGDVESGQMTWTVLAPNTGVAAGALAGTYAGAEADAALGLGAGANVLVGGGGRSITLQPLSVETEKGTALSAGVEMLELTAATTN</sequence>
<evidence type="ECO:0000256" key="1">
    <source>
        <dbReference type="SAM" id="SignalP"/>
    </source>
</evidence>
<evidence type="ECO:0008006" key="3">
    <source>
        <dbReference type="Google" id="ProtNLM"/>
    </source>
</evidence>
<feature type="signal peptide" evidence="1">
    <location>
        <begin position="1"/>
        <end position="22"/>
    </location>
</feature>
<dbReference type="EMBL" id="LC066376">
    <property type="protein sequence ID" value="BAT27903.1"/>
    <property type="molecule type" value="Genomic_DNA"/>
</dbReference>
<feature type="chain" id="PRO_5006057987" description="DUF992 domain-containing protein" evidence="1">
    <location>
        <begin position="23"/>
        <end position="158"/>
    </location>
</feature>
<dbReference type="OrthoDB" id="7362478at2"/>
<dbReference type="InterPro" id="IPR009333">
    <property type="entry name" value="DUF992"/>
</dbReference>
<dbReference type="AlphaFoldDB" id="A0A0P0Z1J4"/>